<feature type="domain" description="N-acetyltransferase" evidence="3">
    <location>
        <begin position="7"/>
        <end position="151"/>
    </location>
</feature>
<protein>
    <submittedName>
        <fullName evidence="4">Acetyltransferase</fullName>
    </submittedName>
</protein>
<dbReference type="Gene3D" id="3.40.630.30">
    <property type="match status" value="1"/>
</dbReference>
<evidence type="ECO:0000313" key="4">
    <source>
        <dbReference type="EMBL" id="AEI93639.1"/>
    </source>
</evidence>
<evidence type="ECO:0000256" key="1">
    <source>
        <dbReference type="ARBA" id="ARBA00022679"/>
    </source>
</evidence>
<evidence type="ECO:0000313" key="5">
    <source>
        <dbReference type="Proteomes" id="UP000001353"/>
    </source>
</evidence>
<dbReference type="Pfam" id="PF00583">
    <property type="entry name" value="Acetyltransf_1"/>
    <property type="match status" value="1"/>
</dbReference>
<dbReference type="Proteomes" id="UP000001353">
    <property type="component" value="Chromosome"/>
</dbReference>
<keyword evidence="2" id="KW-0012">Acyltransferase</keyword>
<dbReference type="RefSeq" id="WP_013961572.1">
    <property type="nucleotide sequence ID" value="NC_015730.1"/>
</dbReference>
<dbReference type="GO" id="GO:0008080">
    <property type="term" value="F:N-acetyltransferase activity"/>
    <property type="evidence" value="ECO:0007669"/>
    <property type="project" value="TreeGrafter"/>
</dbReference>
<name>F7ZGY8_ROSLO</name>
<dbReference type="AlphaFoldDB" id="F7ZGY8"/>
<dbReference type="InterPro" id="IPR051016">
    <property type="entry name" value="Diverse_Substrate_AcTransf"/>
</dbReference>
<dbReference type="KEGG" id="rli:RLO149_c016460"/>
<keyword evidence="1" id="KW-0808">Transferase</keyword>
<evidence type="ECO:0000256" key="2">
    <source>
        <dbReference type="ARBA" id="ARBA00023315"/>
    </source>
</evidence>
<dbReference type="PANTHER" id="PTHR10545">
    <property type="entry name" value="DIAMINE N-ACETYLTRANSFERASE"/>
    <property type="match status" value="1"/>
</dbReference>
<dbReference type="PROSITE" id="PS51186">
    <property type="entry name" value="GNAT"/>
    <property type="match status" value="1"/>
</dbReference>
<dbReference type="SUPFAM" id="SSF55729">
    <property type="entry name" value="Acyl-CoA N-acyltransferases (Nat)"/>
    <property type="match status" value="1"/>
</dbReference>
<dbReference type="STRING" id="391595.RLO149_c016460"/>
<dbReference type="HOGENOM" id="CLU_013985_32_0_5"/>
<proteinExistence type="predicted"/>
<dbReference type="PANTHER" id="PTHR10545:SF42">
    <property type="entry name" value="ACETYLTRANSFERASE"/>
    <property type="match status" value="1"/>
</dbReference>
<dbReference type="InterPro" id="IPR016181">
    <property type="entry name" value="Acyl_CoA_acyltransferase"/>
</dbReference>
<keyword evidence="5" id="KW-1185">Reference proteome</keyword>
<reference evidence="4 5" key="1">
    <citation type="journal article" date="2011" name="BMC Genomics">
        <title>Comparative genome analysis and genome-guided physiological analysis of Roseobacter litoralis.</title>
        <authorList>
            <person name="Kalhoefer D."/>
            <person name="Thole S."/>
            <person name="Voget S."/>
            <person name="Lehmann R."/>
            <person name="Liesegang H."/>
            <person name="Wollher A."/>
            <person name="Daniel R."/>
            <person name="Simon M."/>
            <person name="Brinkhoff T."/>
        </authorList>
    </citation>
    <scope>NUCLEOTIDE SEQUENCE [LARGE SCALE GENOMIC DNA]</scope>
    <source>
        <strain evidence="5">ATCC 49566 / DSM 6996 / JCM 21268 / NBRC 15278 / OCh 149</strain>
    </source>
</reference>
<organism evidence="4 5">
    <name type="scientific">Roseobacter litoralis (strain ATCC 49566 / DSM 6996 / JCM 21268 / NBRC 15278 / OCh 149)</name>
    <dbReference type="NCBI Taxonomy" id="391595"/>
    <lineage>
        <taxon>Bacteria</taxon>
        <taxon>Pseudomonadati</taxon>
        <taxon>Pseudomonadota</taxon>
        <taxon>Alphaproteobacteria</taxon>
        <taxon>Rhodobacterales</taxon>
        <taxon>Roseobacteraceae</taxon>
        <taxon>Roseobacter</taxon>
    </lineage>
</organism>
<dbReference type="EMBL" id="CP002623">
    <property type="protein sequence ID" value="AEI93639.1"/>
    <property type="molecule type" value="Genomic_DNA"/>
</dbReference>
<evidence type="ECO:0000259" key="3">
    <source>
        <dbReference type="PROSITE" id="PS51186"/>
    </source>
</evidence>
<dbReference type="eggNOG" id="COG0456">
    <property type="taxonomic scope" value="Bacteria"/>
</dbReference>
<accession>F7ZGY8</accession>
<dbReference type="OrthoDB" id="9805924at2"/>
<dbReference type="CDD" id="cd04301">
    <property type="entry name" value="NAT_SF"/>
    <property type="match status" value="1"/>
</dbReference>
<gene>
    <name evidence="4" type="ordered locus">RLO149_c016460</name>
</gene>
<dbReference type="InterPro" id="IPR000182">
    <property type="entry name" value="GNAT_dom"/>
</dbReference>
<sequence length="151" mass="17327">MSKNPSATLRALRPDDKPQWAPLWRDYLAFYEATRPPEIYDLYFDRLIGTDPQDFNALVAEVDGKLVGLAHYLFHRHGWSEENTCYLQDLYTAPQARGRGLGRALIEAVYADADAAGVPSVYWLTQDFNTQARHLYDRIGAKTPFIKYARK</sequence>